<keyword evidence="3" id="KW-1185">Reference proteome</keyword>
<dbReference type="OMA" id="WNAPMEP"/>
<comment type="caution">
    <text evidence="2">The sequence shown here is derived from an EMBL/GenBank/DDBJ whole genome shotgun (WGS) entry which is preliminary data.</text>
</comment>
<dbReference type="AlphaFoldDB" id="A0A135LMQ5"/>
<name>A0A135LMQ5_PENPA</name>
<evidence type="ECO:0000313" key="2">
    <source>
        <dbReference type="EMBL" id="KXG50236.1"/>
    </source>
</evidence>
<dbReference type="STRING" id="5078.A0A135LMQ5"/>
<protein>
    <submittedName>
        <fullName evidence="2">Aegerolysin</fullName>
    </submittedName>
</protein>
<dbReference type="Pfam" id="PF06355">
    <property type="entry name" value="Aegerolysin"/>
    <property type="match status" value="1"/>
</dbReference>
<gene>
    <name evidence="2" type="ORF">PGRI_062030</name>
</gene>
<dbReference type="Gene3D" id="2.60.270.50">
    <property type="match status" value="1"/>
</dbReference>
<reference evidence="2 3" key="1">
    <citation type="journal article" date="2016" name="BMC Genomics">
        <title>Genome sequencing and secondary metabolism of the postharvest pathogen Penicillium griseofulvum.</title>
        <authorList>
            <person name="Banani H."/>
            <person name="Marcet-Houben M."/>
            <person name="Ballester A.R."/>
            <person name="Abbruscato P."/>
            <person name="Gonzalez-Candelas L."/>
            <person name="Gabaldon T."/>
            <person name="Spadaro D."/>
        </authorList>
    </citation>
    <scope>NUCLEOTIDE SEQUENCE [LARGE SCALE GENOMIC DNA]</scope>
    <source>
        <strain evidence="2 3">PG3</strain>
    </source>
</reference>
<dbReference type="GO" id="GO:0019836">
    <property type="term" value="P:symbiont-mediated hemolysis of host erythrocyte"/>
    <property type="evidence" value="ECO:0007669"/>
    <property type="project" value="InterPro"/>
</dbReference>
<dbReference type="EMBL" id="LHQR01000048">
    <property type="protein sequence ID" value="KXG50236.1"/>
    <property type="molecule type" value="Genomic_DNA"/>
</dbReference>
<sequence length="134" mass="15526">MDIEMAQKYIQIQIQDDLKYDIRIENAELESGKFYSSDDRDNILTSEDVDDVIIRHNGGIRSICAMDASEGSIDLVDDVRDTKICDLTWRASTQLEDRNEMMKLHHDPRYIVDIGEWNECGNMGWIPVTVKEQD</sequence>
<accession>A0A135LMQ5</accession>
<comment type="similarity">
    <text evidence="1">Belongs to the aegerolysin family.</text>
</comment>
<evidence type="ECO:0000313" key="3">
    <source>
        <dbReference type="Proteomes" id="UP000070168"/>
    </source>
</evidence>
<organism evidence="2 3">
    <name type="scientific">Penicillium patulum</name>
    <name type="common">Penicillium griseofulvum</name>
    <dbReference type="NCBI Taxonomy" id="5078"/>
    <lineage>
        <taxon>Eukaryota</taxon>
        <taxon>Fungi</taxon>
        <taxon>Dikarya</taxon>
        <taxon>Ascomycota</taxon>
        <taxon>Pezizomycotina</taxon>
        <taxon>Eurotiomycetes</taxon>
        <taxon>Eurotiomycetidae</taxon>
        <taxon>Eurotiales</taxon>
        <taxon>Aspergillaceae</taxon>
        <taxon>Penicillium</taxon>
    </lineage>
</organism>
<dbReference type="GeneID" id="63709217"/>
<dbReference type="InterPro" id="IPR009413">
    <property type="entry name" value="Aegerolysin-typ"/>
</dbReference>
<evidence type="ECO:0000256" key="1">
    <source>
        <dbReference type="ARBA" id="ARBA00010795"/>
    </source>
</evidence>
<proteinExistence type="inferred from homology"/>
<dbReference type="OrthoDB" id="2727348at2759"/>
<dbReference type="Proteomes" id="UP000070168">
    <property type="component" value="Unassembled WGS sequence"/>
</dbReference>
<dbReference type="RefSeq" id="XP_040648772.1">
    <property type="nucleotide sequence ID" value="XM_040793917.1"/>
</dbReference>